<evidence type="ECO:0000313" key="7">
    <source>
        <dbReference type="EMBL" id="KAF1044732.1"/>
    </source>
</evidence>
<evidence type="ECO:0000256" key="3">
    <source>
        <dbReference type="ARBA" id="ARBA00023082"/>
    </source>
</evidence>
<dbReference type="EMBL" id="WNDX01000039">
    <property type="protein sequence ID" value="KAF1044732.1"/>
    <property type="molecule type" value="Genomic_DNA"/>
</dbReference>
<dbReference type="GO" id="GO:0016987">
    <property type="term" value="F:sigma factor activity"/>
    <property type="evidence" value="ECO:0007669"/>
    <property type="project" value="UniProtKB-KW"/>
</dbReference>
<evidence type="ECO:0000313" key="8">
    <source>
        <dbReference type="Proteomes" id="UP000462435"/>
    </source>
</evidence>
<dbReference type="Pfam" id="PF08281">
    <property type="entry name" value="Sigma70_r4_2"/>
    <property type="match status" value="1"/>
</dbReference>
<dbReference type="InterPro" id="IPR013324">
    <property type="entry name" value="RNA_pol_sigma_r3/r4-like"/>
</dbReference>
<gene>
    <name evidence="7" type="primary">fecI_3</name>
    <name evidence="7" type="ORF">GAK35_01625</name>
</gene>
<accession>A0A7V8JUY3</accession>
<dbReference type="GO" id="GO:0003677">
    <property type="term" value="F:DNA binding"/>
    <property type="evidence" value="ECO:0007669"/>
    <property type="project" value="InterPro"/>
</dbReference>
<evidence type="ECO:0000256" key="4">
    <source>
        <dbReference type="ARBA" id="ARBA00023163"/>
    </source>
</evidence>
<feature type="domain" description="RNA polymerase sigma factor 70 region 4 type 2" evidence="6">
    <location>
        <begin position="110"/>
        <end position="157"/>
    </location>
</feature>
<dbReference type="AlphaFoldDB" id="A0A7V8JUY3"/>
<keyword evidence="3" id="KW-0731">Sigma factor</keyword>
<evidence type="ECO:0000259" key="6">
    <source>
        <dbReference type="Pfam" id="PF08281"/>
    </source>
</evidence>
<dbReference type="Pfam" id="PF04542">
    <property type="entry name" value="Sigma70_r2"/>
    <property type="match status" value="1"/>
</dbReference>
<dbReference type="SUPFAM" id="SSF88659">
    <property type="entry name" value="Sigma3 and sigma4 domains of RNA polymerase sigma factors"/>
    <property type="match status" value="1"/>
</dbReference>
<dbReference type="InterPro" id="IPR039425">
    <property type="entry name" value="RNA_pol_sigma-70-like"/>
</dbReference>
<evidence type="ECO:0000256" key="1">
    <source>
        <dbReference type="ARBA" id="ARBA00010641"/>
    </source>
</evidence>
<dbReference type="SUPFAM" id="SSF88946">
    <property type="entry name" value="Sigma2 domain of RNA polymerase sigma factors"/>
    <property type="match status" value="1"/>
</dbReference>
<dbReference type="InterPro" id="IPR013325">
    <property type="entry name" value="RNA_pol_sigma_r2"/>
</dbReference>
<dbReference type="PANTHER" id="PTHR43133">
    <property type="entry name" value="RNA POLYMERASE ECF-TYPE SIGMA FACTO"/>
    <property type="match status" value="1"/>
</dbReference>
<evidence type="ECO:0000259" key="5">
    <source>
        <dbReference type="Pfam" id="PF04542"/>
    </source>
</evidence>
<reference evidence="8" key="1">
    <citation type="journal article" date="2020" name="MBio">
        <title>Horizontal gene transfer to a defensive symbiont with a reduced genome amongst a multipartite beetle microbiome.</title>
        <authorList>
            <person name="Waterworth S.C."/>
            <person name="Florez L.V."/>
            <person name="Rees E.R."/>
            <person name="Hertweck C."/>
            <person name="Kaltenpoth M."/>
            <person name="Kwan J.C."/>
        </authorList>
    </citation>
    <scope>NUCLEOTIDE SEQUENCE [LARGE SCALE GENOMIC DNA]</scope>
</reference>
<dbReference type="GO" id="GO:0006352">
    <property type="term" value="P:DNA-templated transcription initiation"/>
    <property type="evidence" value="ECO:0007669"/>
    <property type="project" value="InterPro"/>
</dbReference>
<dbReference type="InterPro" id="IPR014284">
    <property type="entry name" value="RNA_pol_sigma-70_dom"/>
</dbReference>
<dbReference type="InterPro" id="IPR036388">
    <property type="entry name" value="WH-like_DNA-bd_sf"/>
</dbReference>
<organism evidence="7 8">
    <name type="scientific">Herbaspirillum frisingense</name>
    <dbReference type="NCBI Taxonomy" id="92645"/>
    <lineage>
        <taxon>Bacteria</taxon>
        <taxon>Pseudomonadati</taxon>
        <taxon>Pseudomonadota</taxon>
        <taxon>Betaproteobacteria</taxon>
        <taxon>Burkholderiales</taxon>
        <taxon>Oxalobacteraceae</taxon>
        <taxon>Herbaspirillum</taxon>
    </lineage>
</organism>
<feature type="domain" description="RNA polymerase sigma-70 region 2" evidence="5">
    <location>
        <begin position="17"/>
        <end position="78"/>
    </location>
</feature>
<dbReference type="Gene3D" id="1.10.1740.10">
    <property type="match status" value="1"/>
</dbReference>
<dbReference type="Gene3D" id="1.10.10.10">
    <property type="entry name" value="Winged helix-like DNA-binding domain superfamily/Winged helix DNA-binding domain"/>
    <property type="match status" value="1"/>
</dbReference>
<name>A0A7V8JUY3_9BURK</name>
<comment type="similarity">
    <text evidence="1">Belongs to the sigma-70 factor family. ECF subfamily.</text>
</comment>
<evidence type="ECO:0000256" key="2">
    <source>
        <dbReference type="ARBA" id="ARBA00023015"/>
    </source>
</evidence>
<dbReference type="NCBIfam" id="TIGR02937">
    <property type="entry name" value="sigma70-ECF"/>
    <property type="match status" value="1"/>
</dbReference>
<dbReference type="Proteomes" id="UP000462435">
    <property type="component" value="Unassembled WGS sequence"/>
</dbReference>
<dbReference type="InterPro" id="IPR007627">
    <property type="entry name" value="RNA_pol_sigma70_r2"/>
</dbReference>
<keyword evidence="2" id="KW-0805">Transcription regulation</keyword>
<protein>
    <submittedName>
        <fullName evidence="7">Putative RNA polymerase sigma factor FecI</fullName>
    </submittedName>
</protein>
<keyword evidence="4" id="KW-0804">Transcription</keyword>
<dbReference type="PANTHER" id="PTHR43133:SF63">
    <property type="entry name" value="RNA POLYMERASE SIGMA FACTOR FECI-RELATED"/>
    <property type="match status" value="1"/>
</dbReference>
<proteinExistence type="inferred from homology"/>
<sequence>MTEDVRATLLSHLSARYGELKRRLTRLLGSDDLAGDALQDTWLRLQRMEGQSPVMNPHAFLLRMAANIAVDQRRSQSRALPPGEVAELLDLADTAPGPEQTAEARSEVQTLLRLLERMPPRRREILIMVRLEGMLQKEVAERLGISLRTVEHELKRAHDFCMSRMEEKN</sequence>
<comment type="caution">
    <text evidence="7">The sequence shown here is derived from an EMBL/GenBank/DDBJ whole genome shotgun (WGS) entry which is preliminary data.</text>
</comment>
<dbReference type="InterPro" id="IPR013249">
    <property type="entry name" value="RNA_pol_sigma70_r4_t2"/>
</dbReference>